<dbReference type="PANTHER" id="PTHR11645:SF0">
    <property type="entry name" value="PYRROLINE-5-CARBOXYLATE REDUCTASE 3"/>
    <property type="match status" value="1"/>
</dbReference>
<dbReference type="Pfam" id="PF03807">
    <property type="entry name" value="F420_oxidored"/>
    <property type="match status" value="1"/>
</dbReference>
<dbReference type="EMBL" id="DVMN01000016">
    <property type="protein sequence ID" value="HIU20821.1"/>
    <property type="molecule type" value="Genomic_DNA"/>
</dbReference>
<gene>
    <name evidence="6 11" type="primary">proC</name>
    <name evidence="11" type="ORF">IAD51_01060</name>
</gene>
<comment type="similarity">
    <text evidence="1 6">Belongs to the pyrroline-5-carboxylate reductase family.</text>
</comment>
<dbReference type="Proteomes" id="UP000824088">
    <property type="component" value="Unassembled WGS sequence"/>
</dbReference>
<keyword evidence="2 6" id="KW-0641">Proline biosynthesis</keyword>
<evidence type="ECO:0000256" key="5">
    <source>
        <dbReference type="ARBA" id="ARBA00058118"/>
    </source>
</evidence>
<comment type="subcellular location">
    <subcellularLocation>
        <location evidence="6">Cytoplasm</location>
    </subcellularLocation>
</comment>
<evidence type="ECO:0000259" key="10">
    <source>
        <dbReference type="Pfam" id="PF14748"/>
    </source>
</evidence>
<comment type="caution">
    <text evidence="11">The sequence shown here is derived from an EMBL/GenBank/DDBJ whole genome shotgun (WGS) entry which is preliminary data.</text>
</comment>
<feature type="domain" description="Pyrroline-5-carboxylate reductase dimerisation" evidence="10">
    <location>
        <begin position="158"/>
        <end position="262"/>
    </location>
</feature>
<evidence type="ECO:0000256" key="2">
    <source>
        <dbReference type="ARBA" id="ARBA00022650"/>
    </source>
</evidence>
<dbReference type="InterPro" id="IPR028939">
    <property type="entry name" value="P5C_Rdtase_cat_N"/>
</dbReference>
<dbReference type="PANTHER" id="PTHR11645">
    <property type="entry name" value="PYRROLINE-5-CARBOXYLATE REDUCTASE"/>
    <property type="match status" value="1"/>
</dbReference>
<comment type="pathway">
    <text evidence="6">Amino-acid biosynthesis; L-proline biosynthesis; L-proline from L-glutamate 5-semialdehyde: step 1/1.</text>
</comment>
<dbReference type="SUPFAM" id="SSF48179">
    <property type="entry name" value="6-phosphogluconate dehydrogenase C-terminal domain-like"/>
    <property type="match status" value="1"/>
</dbReference>
<dbReference type="HAMAP" id="MF_01925">
    <property type="entry name" value="P5C_reductase"/>
    <property type="match status" value="1"/>
</dbReference>
<reference evidence="11" key="1">
    <citation type="submission" date="2020-10" db="EMBL/GenBank/DDBJ databases">
        <authorList>
            <person name="Gilroy R."/>
        </authorList>
    </citation>
    <scope>NUCLEOTIDE SEQUENCE</scope>
    <source>
        <strain evidence="11">1063</strain>
    </source>
</reference>
<evidence type="ECO:0000256" key="6">
    <source>
        <dbReference type="HAMAP-Rule" id="MF_01925"/>
    </source>
</evidence>
<feature type="binding site" evidence="8">
    <location>
        <begin position="71"/>
        <end position="74"/>
    </location>
    <ligand>
        <name>NADP(+)</name>
        <dbReference type="ChEBI" id="CHEBI:58349"/>
    </ligand>
</feature>
<protein>
    <recommendedName>
        <fullName evidence="6 7">Pyrroline-5-carboxylate reductase</fullName>
        <shortName evidence="6">P5C reductase</shortName>
        <shortName evidence="6">P5CR</shortName>
        <ecNumber evidence="6 7">1.5.1.2</ecNumber>
    </recommendedName>
    <alternativeName>
        <fullName evidence="6">PCA reductase</fullName>
    </alternativeName>
</protein>
<evidence type="ECO:0000313" key="11">
    <source>
        <dbReference type="EMBL" id="HIU20821.1"/>
    </source>
</evidence>
<name>A0A9D1HQL4_9FIRM</name>
<keyword evidence="6" id="KW-0028">Amino-acid biosynthesis</keyword>
<comment type="function">
    <text evidence="5 6">Catalyzes the reduction of 1-pyrroline-5-carboxylate (PCA) to L-proline.</text>
</comment>
<dbReference type="GO" id="GO:0055129">
    <property type="term" value="P:L-proline biosynthetic process"/>
    <property type="evidence" value="ECO:0007669"/>
    <property type="project" value="UniProtKB-UniRule"/>
</dbReference>
<dbReference type="GO" id="GO:0005737">
    <property type="term" value="C:cytoplasm"/>
    <property type="evidence" value="ECO:0007669"/>
    <property type="project" value="UniProtKB-SubCell"/>
</dbReference>
<dbReference type="InterPro" id="IPR000304">
    <property type="entry name" value="Pyrroline-COOH_reductase"/>
</dbReference>
<dbReference type="Pfam" id="PF14748">
    <property type="entry name" value="P5CR_dimer"/>
    <property type="match status" value="1"/>
</dbReference>
<dbReference type="SUPFAM" id="SSF51735">
    <property type="entry name" value="NAD(P)-binding Rossmann-fold domains"/>
    <property type="match status" value="1"/>
</dbReference>
<dbReference type="GO" id="GO:0004735">
    <property type="term" value="F:pyrroline-5-carboxylate reductase activity"/>
    <property type="evidence" value="ECO:0007669"/>
    <property type="project" value="UniProtKB-UniRule"/>
</dbReference>
<dbReference type="FunFam" id="1.10.3730.10:FF:000001">
    <property type="entry name" value="Pyrroline-5-carboxylate reductase"/>
    <property type="match status" value="1"/>
</dbReference>
<feature type="binding site" evidence="8">
    <location>
        <position position="58"/>
    </location>
    <ligand>
        <name>NADPH</name>
        <dbReference type="ChEBI" id="CHEBI:57783"/>
    </ligand>
</feature>
<evidence type="ECO:0000259" key="9">
    <source>
        <dbReference type="Pfam" id="PF03807"/>
    </source>
</evidence>
<evidence type="ECO:0000256" key="7">
    <source>
        <dbReference type="NCBIfam" id="TIGR00112"/>
    </source>
</evidence>
<evidence type="ECO:0000313" key="12">
    <source>
        <dbReference type="Proteomes" id="UP000824088"/>
    </source>
</evidence>
<comment type="catalytic activity">
    <reaction evidence="6">
        <text>L-proline + NAD(+) = (S)-1-pyrroline-5-carboxylate + NADH + 2 H(+)</text>
        <dbReference type="Rhea" id="RHEA:14105"/>
        <dbReference type="ChEBI" id="CHEBI:15378"/>
        <dbReference type="ChEBI" id="CHEBI:17388"/>
        <dbReference type="ChEBI" id="CHEBI:57540"/>
        <dbReference type="ChEBI" id="CHEBI:57945"/>
        <dbReference type="ChEBI" id="CHEBI:60039"/>
        <dbReference type="EC" id="1.5.1.2"/>
    </reaction>
</comment>
<dbReference type="NCBIfam" id="TIGR00112">
    <property type="entry name" value="proC"/>
    <property type="match status" value="1"/>
</dbReference>
<evidence type="ECO:0000256" key="1">
    <source>
        <dbReference type="ARBA" id="ARBA00005525"/>
    </source>
</evidence>
<comment type="catalytic activity">
    <reaction evidence="6">
        <text>L-proline + NADP(+) = (S)-1-pyrroline-5-carboxylate + NADPH + 2 H(+)</text>
        <dbReference type="Rhea" id="RHEA:14109"/>
        <dbReference type="ChEBI" id="CHEBI:15378"/>
        <dbReference type="ChEBI" id="CHEBI:17388"/>
        <dbReference type="ChEBI" id="CHEBI:57783"/>
        <dbReference type="ChEBI" id="CHEBI:58349"/>
        <dbReference type="ChEBI" id="CHEBI:60039"/>
        <dbReference type="EC" id="1.5.1.2"/>
    </reaction>
</comment>
<dbReference type="EC" id="1.5.1.2" evidence="6 7"/>
<keyword evidence="4 6" id="KW-0560">Oxidoreductase</keyword>
<dbReference type="AlphaFoldDB" id="A0A9D1HQL4"/>
<dbReference type="InterPro" id="IPR029036">
    <property type="entry name" value="P5CR_dimer"/>
</dbReference>
<evidence type="ECO:0000256" key="4">
    <source>
        <dbReference type="ARBA" id="ARBA00023002"/>
    </source>
</evidence>
<dbReference type="Gene3D" id="3.40.50.720">
    <property type="entry name" value="NAD(P)-binding Rossmann-like Domain"/>
    <property type="match status" value="1"/>
</dbReference>
<proteinExistence type="inferred from homology"/>
<organism evidence="11 12">
    <name type="scientific">Candidatus Limadaptatus stercorigallinarum</name>
    <dbReference type="NCBI Taxonomy" id="2840845"/>
    <lineage>
        <taxon>Bacteria</taxon>
        <taxon>Bacillati</taxon>
        <taxon>Bacillota</taxon>
        <taxon>Clostridia</taxon>
        <taxon>Eubacteriales</taxon>
        <taxon>Candidatus Limadaptatus</taxon>
    </lineage>
</organism>
<keyword evidence="6" id="KW-0963">Cytoplasm</keyword>
<dbReference type="Gene3D" id="1.10.3730.10">
    <property type="entry name" value="ProC C-terminal domain-like"/>
    <property type="match status" value="1"/>
</dbReference>
<feature type="binding site" evidence="8">
    <location>
        <begin position="10"/>
        <end position="15"/>
    </location>
    <ligand>
        <name>NADP(+)</name>
        <dbReference type="ChEBI" id="CHEBI:58349"/>
    </ligand>
</feature>
<evidence type="ECO:0000256" key="8">
    <source>
        <dbReference type="PIRSR" id="PIRSR000193-1"/>
    </source>
</evidence>
<dbReference type="InterPro" id="IPR036291">
    <property type="entry name" value="NAD(P)-bd_dom_sf"/>
</dbReference>
<feature type="domain" description="Pyrroline-5-carboxylate reductase catalytic N-terminal" evidence="9">
    <location>
        <begin position="7"/>
        <end position="99"/>
    </location>
</feature>
<reference evidence="11" key="2">
    <citation type="journal article" date="2021" name="PeerJ">
        <title>Extensive microbial diversity within the chicken gut microbiome revealed by metagenomics and culture.</title>
        <authorList>
            <person name="Gilroy R."/>
            <person name="Ravi A."/>
            <person name="Getino M."/>
            <person name="Pursley I."/>
            <person name="Horton D.L."/>
            <person name="Alikhan N.F."/>
            <person name="Baker D."/>
            <person name="Gharbi K."/>
            <person name="Hall N."/>
            <person name="Watson M."/>
            <person name="Adriaenssens E.M."/>
            <person name="Foster-Nyarko E."/>
            <person name="Jarju S."/>
            <person name="Secka A."/>
            <person name="Antonio M."/>
            <person name="Oren A."/>
            <person name="Chaudhuri R.R."/>
            <person name="La Ragione R."/>
            <person name="Hildebrand F."/>
            <person name="Pallen M.J."/>
        </authorList>
    </citation>
    <scope>NUCLEOTIDE SEQUENCE</scope>
    <source>
        <strain evidence="11">1063</strain>
    </source>
</reference>
<dbReference type="InterPro" id="IPR008927">
    <property type="entry name" value="6-PGluconate_DH-like_C_sf"/>
</dbReference>
<keyword evidence="3 6" id="KW-0521">NADP</keyword>
<accession>A0A9D1HQL4</accession>
<evidence type="ECO:0000256" key="3">
    <source>
        <dbReference type="ARBA" id="ARBA00022857"/>
    </source>
</evidence>
<dbReference type="PIRSF" id="PIRSF000193">
    <property type="entry name" value="Pyrrol-5-carb_rd"/>
    <property type="match status" value="1"/>
</dbReference>
<sequence>MEKKFTLGIIGAGNMASAILGGVLRGGLLPAGSIIISDRDGEKLAVMAQNGVAVTADNKEVAASCEYLMFAVKPQIAPAVFAEIAPVIKAGTVISIMAGIPVAKLRAVLGERNYVRVMPNTPALVGEGMSAVAFADGVRSQFVLDVFASVGKVAELDESKFDAVTSLSGSGPAYVYMFLKALIDGGVEGGLDPETAKLLAVQTVRGSAKMAGLSSKPLGELIDAVCSKGGTTIQAVESFREDDLEGIVRKGMAKCKKRSEELANA</sequence>